<name>A0A2A9MJH8_BESBE</name>
<feature type="region of interest" description="Disordered" evidence="2">
    <location>
        <begin position="128"/>
        <end position="157"/>
    </location>
</feature>
<dbReference type="PANTHER" id="PTHR13040:SF2">
    <property type="entry name" value="AUTOPHAGY PROTEIN 5"/>
    <property type="match status" value="1"/>
</dbReference>
<feature type="compositionally biased region" description="Basic and acidic residues" evidence="2">
    <location>
        <begin position="1"/>
        <end position="13"/>
    </location>
</feature>
<dbReference type="GO" id="GO:0061908">
    <property type="term" value="C:phagophore"/>
    <property type="evidence" value="ECO:0007669"/>
    <property type="project" value="TreeGrafter"/>
</dbReference>
<feature type="compositionally biased region" description="Basic and acidic residues" evidence="2">
    <location>
        <begin position="879"/>
        <end position="897"/>
    </location>
</feature>
<feature type="domain" description="Autophagy protein ATG5 UblA" evidence="4">
    <location>
        <begin position="222"/>
        <end position="308"/>
    </location>
</feature>
<feature type="region of interest" description="Disordered" evidence="2">
    <location>
        <begin position="1"/>
        <end position="115"/>
    </location>
</feature>
<feature type="compositionally biased region" description="Low complexity" evidence="2">
    <location>
        <begin position="568"/>
        <end position="588"/>
    </location>
</feature>
<feature type="region of interest" description="Disordered" evidence="2">
    <location>
        <begin position="184"/>
        <end position="203"/>
    </location>
</feature>
<keyword evidence="1" id="KW-0832">Ubl conjugation</keyword>
<dbReference type="RefSeq" id="XP_029222707.1">
    <property type="nucleotide sequence ID" value="XM_029359794.1"/>
</dbReference>
<protein>
    <recommendedName>
        <fullName evidence="1">Autophagy protein 5</fullName>
    </recommendedName>
</protein>
<dbReference type="OrthoDB" id="272162at2759"/>
<dbReference type="InterPro" id="IPR042526">
    <property type="entry name" value="Atg5_HR"/>
</dbReference>
<feature type="compositionally biased region" description="Low complexity" evidence="2">
    <location>
        <begin position="756"/>
        <end position="770"/>
    </location>
</feature>
<dbReference type="Proteomes" id="UP000224006">
    <property type="component" value="Chromosome I"/>
</dbReference>
<evidence type="ECO:0000313" key="6">
    <source>
        <dbReference type="Proteomes" id="UP000224006"/>
    </source>
</evidence>
<feature type="compositionally biased region" description="Low complexity" evidence="2">
    <location>
        <begin position="91"/>
        <end position="101"/>
    </location>
</feature>
<keyword evidence="1" id="KW-1017">Isopeptide bond</keyword>
<dbReference type="InterPro" id="IPR042527">
    <property type="entry name" value="Atg5_UblA_dom_sf"/>
</dbReference>
<feature type="compositionally biased region" description="Basic and acidic residues" evidence="2">
    <location>
        <begin position="446"/>
        <end position="473"/>
    </location>
</feature>
<dbReference type="GO" id="GO:0006995">
    <property type="term" value="P:cellular response to nitrogen starvation"/>
    <property type="evidence" value="ECO:0007669"/>
    <property type="project" value="TreeGrafter"/>
</dbReference>
<dbReference type="GO" id="GO:0034727">
    <property type="term" value="P:piecemeal microautophagy of the nucleus"/>
    <property type="evidence" value="ECO:0007669"/>
    <property type="project" value="TreeGrafter"/>
</dbReference>
<keyword evidence="1" id="KW-0072">Autophagy</keyword>
<dbReference type="Gene3D" id="3.10.20.620">
    <property type="match status" value="1"/>
</dbReference>
<feature type="region of interest" description="Disordered" evidence="2">
    <location>
        <begin position="556"/>
        <end position="696"/>
    </location>
</feature>
<feature type="region of interest" description="Disordered" evidence="2">
    <location>
        <begin position="313"/>
        <end position="344"/>
    </location>
</feature>
<feature type="compositionally biased region" description="Basic and acidic residues" evidence="2">
    <location>
        <begin position="603"/>
        <end position="620"/>
    </location>
</feature>
<comment type="subcellular location">
    <subcellularLocation>
        <location evidence="1">Preautophagosomal structure membrane</location>
        <topology evidence="1">Peripheral membrane protein</topology>
    </subcellularLocation>
</comment>
<evidence type="ECO:0000256" key="1">
    <source>
        <dbReference type="RuleBase" id="RU361202"/>
    </source>
</evidence>
<dbReference type="GO" id="GO:0000422">
    <property type="term" value="P:autophagy of mitochondrion"/>
    <property type="evidence" value="ECO:0007669"/>
    <property type="project" value="TreeGrafter"/>
</dbReference>
<dbReference type="EMBL" id="NWUJ01000001">
    <property type="protein sequence ID" value="PFH38698.1"/>
    <property type="molecule type" value="Genomic_DNA"/>
</dbReference>
<dbReference type="GO" id="GO:0034274">
    <property type="term" value="C:Atg12-Atg5-Atg16 complex"/>
    <property type="evidence" value="ECO:0007669"/>
    <property type="project" value="TreeGrafter"/>
</dbReference>
<evidence type="ECO:0000259" key="4">
    <source>
        <dbReference type="Pfam" id="PF20638"/>
    </source>
</evidence>
<dbReference type="InterPro" id="IPR048318">
    <property type="entry name" value="ATG5_UblB"/>
</dbReference>
<dbReference type="GO" id="GO:0044233">
    <property type="term" value="C:mitochondria-associated endoplasmic reticulum membrane contact site"/>
    <property type="evidence" value="ECO:0007669"/>
    <property type="project" value="TreeGrafter"/>
</dbReference>
<dbReference type="InterPro" id="IPR048939">
    <property type="entry name" value="ATG5_UblA"/>
</dbReference>
<dbReference type="KEGG" id="bbes:BESB_010400"/>
<keyword evidence="1" id="KW-0472">Membrane</keyword>
<dbReference type="STRING" id="94643.A0A2A9MJH8"/>
<dbReference type="GO" id="GO:0034045">
    <property type="term" value="C:phagophore assembly site membrane"/>
    <property type="evidence" value="ECO:0007669"/>
    <property type="project" value="UniProtKB-SubCell"/>
</dbReference>
<feature type="region of interest" description="Disordered" evidence="2">
    <location>
        <begin position="841"/>
        <end position="944"/>
    </location>
</feature>
<dbReference type="Pfam" id="PF20638">
    <property type="entry name" value="ATG5_UblA"/>
    <property type="match status" value="1"/>
</dbReference>
<evidence type="ECO:0000313" key="5">
    <source>
        <dbReference type="EMBL" id="PFH38698.1"/>
    </source>
</evidence>
<keyword evidence="6" id="KW-1185">Reference proteome</keyword>
<feature type="compositionally biased region" description="Basic residues" evidence="2">
    <location>
        <begin position="902"/>
        <end position="912"/>
    </location>
</feature>
<reference evidence="5 6" key="1">
    <citation type="submission" date="2017-09" db="EMBL/GenBank/DDBJ databases">
        <title>Genome sequencing of Besnoitia besnoiti strain Bb-Ger1.</title>
        <authorList>
            <person name="Schares G."/>
            <person name="Venepally P."/>
            <person name="Lorenzi H.A."/>
        </authorList>
    </citation>
    <scope>NUCLEOTIDE SEQUENCE [LARGE SCALE GENOMIC DNA]</scope>
    <source>
        <strain evidence="5 6">Bb-Ger1</strain>
    </source>
</reference>
<feature type="compositionally biased region" description="Basic and acidic residues" evidence="2">
    <location>
        <begin position="330"/>
        <end position="343"/>
    </location>
</feature>
<feature type="region of interest" description="Disordered" evidence="2">
    <location>
        <begin position="364"/>
        <end position="395"/>
    </location>
</feature>
<dbReference type="PANTHER" id="PTHR13040">
    <property type="entry name" value="AUTOPHAGY PROTEIN 5"/>
    <property type="match status" value="1"/>
</dbReference>
<feature type="compositionally biased region" description="Acidic residues" evidence="2">
    <location>
        <begin position="676"/>
        <end position="685"/>
    </location>
</feature>
<evidence type="ECO:0000256" key="2">
    <source>
        <dbReference type="SAM" id="MobiDB-lite"/>
    </source>
</evidence>
<accession>A0A2A9MJH8</accession>
<dbReference type="Pfam" id="PF04106">
    <property type="entry name" value="ATG5_UblB"/>
    <property type="match status" value="1"/>
</dbReference>
<dbReference type="InterPro" id="IPR007239">
    <property type="entry name" value="Atg5"/>
</dbReference>
<comment type="function">
    <text evidence="1">Involved in autophagic vesicle formation.</text>
</comment>
<proteinExistence type="inferred from homology"/>
<dbReference type="GO" id="GO:0005776">
    <property type="term" value="C:autophagosome"/>
    <property type="evidence" value="ECO:0007669"/>
    <property type="project" value="TreeGrafter"/>
</dbReference>
<evidence type="ECO:0000259" key="3">
    <source>
        <dbReference type="Pfam" id="PF04106"/>
    </source>
</evidence>
<dbReference type="AlphaFoldDB" id="A0A2A9MJH8"/>
<feature type="compositionally biased region" description="Basic and acidic residues" evidence="2">
    <location>
        <begin position="771"/>
        <end position="797"/>
    </location>
</feature>
<organism evidence="5 6">
    <name type="scientific">Besnoitia besnoiti</name>
    <name type="common">Apicomplexan protozoan</name>
    <dbReference type="NCBI Taxonomy" id="94643"/>
    <lineage>
        <taxon>Eukaryota</taxon>
        <taxon>Sar</taxon>
        <taxon>Alveolata</taxon>
        <taxon>Apicomplexa</taxon>
        <taxon>Conoidasida</taxon>
        <taxon>Coccidia</taxon>
        <taxon>Eucoccidiorida</taxon>
        <taxon>Eimeriorina</taxon>
        <taxon>Sarcocystidae</taxon>
        <taxon>Besnoitia</taxon>
    </lineage>
</organism>
<dbReference type="GeneID" id="40306102"/>
<feature type="compositionally biased region" description="Basic and acidic residues" evidence="2">
    <location>
        <begin position="852"/>
        <end position="872"/>
    </location>
</feature>
<comment type="similarity">
    <text evidence="1">Belongs to the ATG5 family.</text>
</comment>
<dbReference type="VEuPathDB" id="ToxoDB:BESB_010400"/>
<comment type="subunit">
    <text evidence="1">Conjugated with ATG12.</text>
</comment>
<feature type="domain" description="Autophagy protein ATG5 UblB" evidence="3">
    <location>
        <begin position="819"/>
        <end position="994"/>
    </location>
</feature>
<feature type="compositionally biased region" description="Basic and acidic residues" evidence="2">
    <location>
        <begin position="629"/>
        <end position="643"/>
    </location>
</feature>
<dbReference type="Gene3D" id="3.10.20.90">
    <property type="entry name" value="Phosphatidylinositol 3-kinase Catalytic Subunit, Chain A, domain 1"/>
    <property type="match status" value="1"/>
</dbReference>
<feature type="region of interest" description="Disordered" evidence="2">
    <location>
        <begin position="729"/>
        <end position="817"/>
    </location>
</feature>
<gene>
    <name evidence="5" type="ORF">BESB_010400</name>
</gene>
<dbReference type="GO" id="GO:0019776">
    <property type="term" value="F:Atg8-family ligase activity"/>
    <property type="evidence" value="ECO:0007669"/>
    <property type="project" value="TreeGrafter"/>
</dbReference>
<dbReference type="Gene3D" id="1.10.246.190">
    <property type="entry name" value="Autophagy protein Apg5, helix rich domain"/>
    <property type="match status" value="1"/>
</dbReference>
<feature type="compositionally biased region" description="Basic and acidic residues" evidence="2">
    <location>
        <begin position="913"/>
        <end position="922"/>
    </location>
</feature>
<comment type="caution">
    <text evidence="5">The sequence shown here is derived from an EMBL/GenBank/DDBJ whole genome shotgun (WGS) entry which is preliminary data.</text>
</comment>
<feature type="region of interest" description="Disordered" evidence="2">
    <location>
        <begin position="439"/>
        <end position="478"/>
    </location>
</feature>
<feature type="compositionally biased region" description="Basic and acidic residues" evidence="2">
    <location>
        <begin position="364"/>
        <end position="384"/>
    </location>
</feature>
<sequence>MASDSEKNGDGLREQASAMSVRADDEADREQGYASVSEGVESENEDSGCSPPAFEARRFRRAQGADSHEGALPAQGSGAAALDEGGEGKRAPGSRSRAAPATPHPHANVNREDENMCRTAEAPMDFSSRVSGCRDRAGPRAGPAGGSAGASARGRPGSSSACASSRGFCEDCFSSQDAARCWGCRRSPRSPPPREEPRRVAVPRESSLARLGGSLRLSLLKSGMPVRISLDSSEVVSLQPPAPLYLFLLRASYLPQAVNACVNHFRVFVRPGVAHHAASAPAPSFSFLGYPLDWRLPVGVSFDLLASGAQPVLPSAATRPRGGRSRRRQPHDAHEREKKDVDCRPQMVQLEKKGVAAAYGALHARRDGEGGGQRALEEVKDLSPRRHSRRPHSPYAAEDADLISVCQPEACGLTATLPWALTFHFHSSPSSVARQLAPSSAFARNSGEKEDPLPSSLSHRDACEAEGSAEKRPAASARAQGCKAPGLPLLLPPSVSPPYEGWASFESLFLNNLRQASYMLTGSAAAFHRLSKADELNVLNAFRSSDFAAYFDAVAPLEGDDPTRPLRPADGSRGARGGASDPRSGRAGSDLEGEAQARGRGRSAQERRGGAEACDAREGQDSAATASCRGEEGAGLRREDAGRGRKRRQDRGSMQRLPVRLHFVTRGADERRESECWGDDSESDGAGDGARGASSSWSAFRAKSRSSEGVPLITSMLIAAPVFARESEQGARSAASEARGDPSSVPSREDREARSMRASSLAASEGASEQGGHEDEARAEAVSDAEARQAVERDRRGVSPLQRSSEVSSSHAEDSSHPDAMAFYTLGDLLHSTVAQLFPKKTWRRLPQAPGDRGRTRPREREAVSRADRSEVEASLATARERERERGKAKAEHDARLETPASRRRGLRRQRGGRRERWREGADLTGGSDSEAGSVEEGGVRSELEESEILTLHSGYRSRGCRVFVQGIEPLLDTPLYWLWRHAACTDLFLHVVVVLPPTAAAPPRGGDRSE</sequence>